<accession>A0A2J6T249</accession>
<dbReference type="InParanoid" id="A0A2J6T249"/>
<dbReference type="Proteomes" id="UP000235371">
    <property type="component" value="Unassembled WGS sequence"/>
</dbReference>
<organism evidence="3 4">
    <name type="scientific">Hyaloscypha bicolor E</name>
    <dbReference type="NCBI Taxonomy" id="1095630"/>
    <lineage>
        <taxon>Eukaryota</taxon>
        <taxon>Fungi</taxon>
        <taxon>Dikarya</taxon>
        <taxon>Ascomycota</taxon>
        <taxon>Pezizomycotina</taxon>
        <taxon>Leotiomycetes</taxon>
        <taxon>Helotiales</taxon>
        <taxon>Hyaloscyphaceae</taxon>
        <taxon>Hyaloscypha</taxon>
        <taxon>Hyaloscypha bicolor</taxon>
    </lineage>
</organism>
<feature type="domain" description="Nephrocystin 3-like N-terminal" evidence="2">
    <location>
        <begin position="197"/>
        <end position="344"/>
    </location>
</feature>
<protein>
    <recommendedName>
        <fullName evidence="2">Nephrocystin 3-like N-terminal domain-containing protein</fullName>
    </recommendedName>
</protein>
<name>A0A2J6T249_9HELO</name>
<dbReference type="PANTHER" id="PTHR10039:SF15">
    <property type="entry name" value="NACHT DOMAIN-CONTAINING PROTEIN"/>
    <property type="match status" value="1"/>
</dbReference>
<sequence length="454" mass="50745">MADPLSVAASVAGLITIAETVIGNGYQYLKDTKGAGSQVAALISEVTNLFGVLHSLHLVACRFEGEKFDSTMQIHHIHSCYAVLEKIQARLDKSNPAKSHNPLEATKRRLHWPLSSSETKSLIADVERHKSTLSLALSADGMTALLLALARQDTVAKGVAELRSDLQKRQRQKILGFLGSADPKKNQETAIKLRQPGTGIWFTDGKEFKDWYSTKNAKLWLYGIRNAGTDGLAYFYCDYKESSTQDPINILGSLIKQFAMQSEPALESVETFYKNHNPKGKPVIPPTAAELCTLLKSITTCFENALIIVDALDECVQDRYHVVELLRSLNLSGDSNIKTLFTSRREVDIEDHLSQYEQVAIAARSGDLKLYVASEIEQRIRRKQLRLRDPKLKEHIMEQALLEAISINEGDESLDRDSITEEGEILKWCSSLVRRRSDSSGIELSHFTVKEFLL</sequence>
<evidence type="ECO:0000256" key="1">
    <source>
        <dbReference type="ARBA" id="ARBA00022737"/>
    </source>
</evidence>
<dbReference type="RefSeq" id="XP_024733994.1">
    <property type="nucleotide sequence ID" value="XM_024875206.1"/>
</dbReference>
<dbReference type="Pfam" id="PF24883">
    <property type="entry name" value="NPHP3_N"/>
    <property type="match status" value="1"/>
</dbReference>
<dbReference type="Gene3D" id="3.40.50.300">
    <property type="entry name" value="P-loop containing nucleotide triphosphate hydrolases"/>
    <property type="match status" value="1"/>
</dbReference>
<dbReference type="OrthoDB" id="194358at2759"/>
<gene>
    <name evidence="3" type="ORF">K444DRAFT_534293</name>
</gene>
<dbReference type="PANTHER" id="PTHR10039">
    <property type="entry name" value="AMELOGENIN"/>
    <property type="match status" value="1"/>
</dbReference>
<proteinExistence type="predicted"/>
<reference evidence="3 4" key="1">
    <citation type="submission" date="2016-04" db="EMBL/GenBank/DDBJ databases">
        <title>A degradative enzymes factory behind the ericoid mycorrhizal symbiosis.</title>
        <authorList>
            <consortium name="DOE Joint Genome Institute"/>
            <person name="Martino E."/>
            <person name="Morin E."/>
            <person name="Grelet G."/>
            <person name="Kuo A."/>
            <person name="Kohler A."/>
            <person name="Daghino S."/>
            <person name="Barry K."/>
            <person name="Choi C."/>
            <person name="Cichocki N."/>
            <person name="Clum A."/>
            <person name="Copeland A."/>
            <person name="Hainaut M."/>
            <person name="Haridas S."/>
            <person name="Labutti K."/>
            <person name="Lindquist E."/>
            <person name="Lipzen A."/>
            <person name="Khouja H.-R."/>
            <person name="Murat C."/>
            <person name="Ohm R."/>
            <person name="Olson A."/>
            <person name="Spatafora J."/>
            <person name="Veneault-Fourrey C."/>
            <person name="Henrissat B."/>
            <person name="Grigoriev I."/>
            <person name="Martin F."/>
            <person name="Perotto S."/>
        </authorList>
    </citation>
    <scope>NUCLEOTIDE SEQUENCE [LARGE SCALE GENOMIC DNA]</scope>
    <source>
        <strain evidence="3 4">E</strain>
    </source>
</reference>
<dbReference type="EMBL" id="KZ613847">
    <property type="protein sequence ID" value="PMD57090.1"/>
    <property type="molecule type" value="Genomic_DNA"/>
</dbReference>
<dbReference type="AlphaFoldDB" id="A0A2J6T249"/>
<dbReference type="InterPro" id="IPR027417">
    <property type="entry name" value="P-loop_NTPase"/>
</dbReference>
<dbReference type="InterPro" id="IPR056884">
    <property type="entry name" value="NPHP3-like_N"/>
</dbReference>
<keyword evidence="4" id="KW-1185">Reference proteome</keyword>
<evidence type="ECO:0000313" key="3">
    <source>
        <dbReference type="EMBL" id="PMD57090.1"/>
    </source>
</evidence>
<evidence type="ECO:0000259" key="2">
    <source>
        <dbReference type="Pfam" id="PF24883"/>
    </source>
</evidence>
<feature type="non-terminal residue" evidence="3">
    <location>
        <position position="454"/>
    </location>
</feature>
<dbReference type="GeneID" id="36583286"/>
<evidence type="ECO:0000313" key="4">
    <source>
        <dbReference type="Proteomes" id="UP000235371"/>
    </source>
</evidence>
<keyword evidence="1" id="KW-0677">Repeat</keyword>